<comment type="subcellular location">
    <subcellularLocation>
        <location evidence="1">Cell membrane</location>
        <topology evidence="1">Multi-pass membrane protein</topology>
    </subcellularLocation>
</comment>
<organism evidence="10 11">
    <name type="scientific">Lentzea alba</name>
    <dbReference type="NCBI Taxonomy" id="2714351"/>
    <lineage>
        <taxon>Bacteria</taxon>
        <taxon>Bacillati</taxon>
        <taxon>Actinomycetota</taxon>
        <taxon>Actinomycetes</taxon>
        <taxon>Pseudonocardiales</taxon>
        <taxon>Pseudonocardiaceae</taxon>
        <taxon>Lentzea</taxon>
    </lineage>
</organism>
<feature type="transmembrane region" description="Helical" evidence="9">
    <location>
        <begin position="113"/>
        <end position="132"/>
    </location>
</feature>
<keyword evidence="2" id="KW-1003">Cell membrane</keyword>
<evidence type="ECO:0000313" key="10">
    <source>
        <dbReference type="EMBL" id="NGY61420.1"/>
    </source>
</evidence>
<dbReference type="NCBIfam" id="TIGR04178">
    <property type="entry name" value="exo_archaeo"/>
    <property type="match status" value="1"/>
</dbReference>
<keyword evidence="3" id="KW-0645">Protease</keyword>
<evidence type="ECO:0000256" key="4">
    <source>
        <dbReference type="ARBA" id="ARBA00022692"/>
    </source>
</evidence>
<comment type="caution">
    <text evidence="10">The sequence shown here is derived from an EMBL/GenBank/DDBJ whole genome shotgun (WGS) entry which is preliminary data.</text>
</comment>
<dbReference type="InterPro" id="IPR026392">
    <property type="entry name" value="Exo/Archaeosortase_dom"/>
</dbReference>
<evidence type="ECO:0000256" key="3">
    <source>
        <dbReference type="ARBA" id="ARBA00022670"/>
    </source>
</evidence>
<evidence type="ECO:0000256" key="5">
    <source>
        <dbReference type="ARBA" id="ARBA00022801"/>
    </source>
</evidence>
<name>A0A7C9W118_9PSEU</name>
<feature type="transmembrane region" description="Helical" evidence="9">
    <location>
        <begin position="180"/>
        <end position="199"/>
    </location>
</feature>
<dbReference type="NCBIfam" id="NF012139">
    <property type="entry name" value="exosort_XrtP"/>
    <property type="match status" value="1"/>
</dbReference>
<sequence>MKLLPLIPPAPGHADTTVVSRFPGAITGIGFLSRELRVTPRIGRHDHSTRPIGATHRGFLDQFPVTASPDPGVRSDVPSTDGTSSSPSGRSLIGGKDPRVTLAVRRTAFPSRVTVVVLLAVAAGLVFAHRLYRTAEISLSGAVLSVISSYGVDVVPERQTVYFGLGSDTPLGLRMTPECTSAFLVLPLIVVGAVMIALRPRIQSRVLFALGVAALAVVIVNQFRVLTLVGLVQWLGVDTGYYWGHTLLGSMVSVFGGAAALVAFVWLATRK</sequence>
<keyword evidence="7 9" id="KW-0472">Membrane</keyword>
<accession>A0A7C9W118</accession>
<dbReference type="GO" id="GO:0006508">
    <property type="term" value="P:proteolysis"/>
    <property type="evidence" value="ECO:0007669"/>
    <property type="project" value="UniProtKB-KW"/>
</dbReference>
<evidence type="ECO:0000256" key="2">
    <source>
        <dbReference type="ARBA" id="ARBA00022475"/>
    </source>
</evidence>
<keyword evidence="11" id="KW-1185">Reference proteome</keyword>
<evidence type="ECO:0000256" key="7">
    <source>
        <dbReference type="ARBA" id="ARBA00023136"/>
    </source>
</evidence>
<proteinExistence type="predicted"/>
<keyword evidence="4 9" id="KW-0812">Transmembrane</keyword>
<gene>
    <name evidence="10" type="primary">xrtP</name>
    <name evidence="10" type="ORF">G7043_21070</name>
</gene>
<feature type="transmembrane region" description="Helical" evidence="9">
    <location>
        <begin position="247"/>
        <end position="268"/>
    </location>
</feature>
<evidence type="ECO:0000256" key="6">
    <source>
        <dbReference type="ARBA" id="ARBA00022989"/>
    </source>
</evidence>
<dbReference type="Proteomes" id="UP000481360">
    <property type="component" value="Unassembled WGS sequence"/>
</dbReference>
<reference evidence="10 11" key="1">
    <citation type="submission" date="2020-03" db="EMBL/GenBank/DDBJ databases">
        <title>Isolation and identification of active actinomycetes.</title>
        <authorList>
            <person name="Sun X."/>
        </authorList>
    </citation>
    <scope>NUCLEOTIDE SEQUENCE [LARGE SCALE GENOMIC DNA]</scope>
    <source>
        <strain evidence="10 11">NEAU-D13</strain>
    </source>
</reference>
<dbReference type="GO" id="GO:0008233">
    <property type="term" value="F:peptidase activity"/>
    <property type="evidence" value="ECO:0007669"/>
    <property type="project" value="UniProtKB-KW"/>
</dbReference>
<dbReference type="EMBL" id="JAAMPJ010000005">
    <property type="protein sequence ID" value="NGY61420.1"/>
    <property type="molecule type" value="Genomic_DNA"/>
</dbReference>
<keyword evidence="6 9" id="KW-1133">Transmembrane helix</keyword>
<evidence type="ECO:0000256" key="1">
    <source>
        <dbReference type="ARBA" id="ARBA00004651"/>
    </source>
</evidence>
<protein>
    <submittedName>
        <fullName evidence="10">Exosortase P</fullName>
    </submittedName>
</protein>
<keyword evidence="5" id="KW-0378">Hydrolase</keyword>
<feature type="region of interest" description="Disordered" evidence="8">
    <location>
        <begin position="62"/>
        <end position="94"/>
    </location>
</feature>
<feature type="compositionally biased region" description="Low complexity" evidence="8">
    <location>
        <begin position="75"/>
        <end position="91"/>
    </location>
</feature>
<evidence type="ECO:0000313" key="11">
    <source>
        <dbReference type="Proteomes" id="UP000481360"/>
    </source>
</evidence>
<dbReference type="GO" id="GO:0005886">
    <property type="term" value="C:plasma membrane"/>
    <property type="evidence" value="ECO:0007669"/>
    <property type="project" value="UniProtKB-SubCell"/>
</dbReference>
<feature type="transmembrane region" description="Helical" evidence="9">
    <location>
        <begin position="206"/>
        <end position="235"/>
    </location>
</feature>
<evidence type="ECO:0000256" key="8">
    <source>
        <dbReference type="SAM" id="MobiDB-lite"/>
    </source>
</evidence>
<dbReference type="AlphaFoldDB" id="A0A7C9W118"/>
<evidence type="ECO:0000256" key="9">
    <source>
        <dbReference type="SAM" id="Phobius"/>
    </source>
</evidence>